<proteinExistence type="predicted"/>
<protein>
    <recommendedName>
        <fullName evidence="3">Histone deacetylase</fullName>
    </recommendedName>
</protein>
<dbReference type="AlphaFoldDB" id="A0A1B1JWU3"/>
<dbReference type="PATRIC" id="fig|37919.13.peg.61"/>
<evidence type="ECO:0000313" key="1">
    <source>
        <dbReference type="EMBL" id="ANS24821.1"/>
    </source>
</evidence>
<dbReference type="Proteomes" id="UP000186108">
    <property type="component" value="Chromosome"/>
</dbReference>
<accession>A0A1B1JWU3</accession>
<dbReference type="Gene3D" id="3.10.490.10">
    <property type="entry name" value="Gamma-glutamyl cyclotransferase-like"/>
    <property type="match status" value="1"/>
</dbReference>
<evidence type="ECO:0008006" key="3">
    <source>
        <dbReference type="Google" id="ProtNLM"/>
    </source>
</evidence>
<organism evidence="1 2">
    <name type="scientific">Rhodococcus opacus</name>
    <name type="common">Nocardia opaca</name>
    <dbReference type="NCBI Taxonomy" id="37919"/>
    <lineage>
        <taxon>Bacteria</taxon>
        <taxon>Bacillati</taxon>
        <taxon>Actinomycetota</taxon>
        <taxon>Actinomycetes</taxon>
        <taxon>Mycobacteriales</taxon>
        <taxon>Nocardiaceae</taxon>
        <taxon>Rhodococcus</taxon>
    </lineage>
</organism>
<reference evidence="1 2" key="1">
    <citation type="submission" date="2014-07" db="EMBL/GenBank/DDBJ databases">
        <authorList>
            <person name="Zhang J.E."/>
            <person name="Yang H."/>
            <person name="Guo J."/>
            <person name="Deng Z."/>
            <person name="Luo H."/>
            <person name="Luo M."/>
            <person name="Zhao B."/>
        </authorList>
    </citation>
    <scope>NUCLEOTIDE SEQUENCE [LARGE SCALE GENOMIC DNA]</scope>
    <source>
        <strain evidence="1 2">1CP</strain>
    </source>
</reference>
<evidence type="ECO:0000313" key="2">
    <source>
        <dbReference type="Proteomes" id="UP000186108"/>
    </source>
</evidence>
<name>A0A1B1JWU3_RHOOP</name>
<gene>
    <name evidence="1" type="ORF">R1CP_00305</name>
</gene>
<sequence length="167" mass="18092">MCVLIWYVSYGSNMATTRLTCYLRGGCPAGGNLVHTGARDASAPRESIPVVIPGSVFFAGESRIWGGGRAFYDPDAPGTVAARAFLVTQEQFEDIHAQEPACYDRLVTLGARHDVPMCTFTTRARGDVVARNAPAPAYLATIADGLREAHGWDEPKVTDYLTRLRVS</sequence>
<dbReference type="EMBL" id="CP009111">
    <property type="protein sequence ID" value="ANS24821.1"/>
    <property type="molecule type" value="Genomic_DNA"/>
</dbReference>